<keyword evidence="4" id="KW-1185">Reference proteome</keyword>
<keyword evidence="1" id="KW-1133">Transmembrane helix</keyword>
<dbReference type="Proteomes" id="UP000186868">
    <property type="component" value="Unassembled WGS sequence"/>
</dbReference>
<keyword evidence="1" id="KW-0472">Membrane</keyword>
<gene>
    <name evidence="3" type="ORF">NIES593_21240</name>
</gene>
<dbReference type="PANTHER" id="PTHR43591">
    <property type="entry name" value="METHYLTRANSFERASE"/>
    <property type="match status" value="1"/>
</dbReference>
<protein>
    <submittedName>
        <fullName evidence="3">SAM-dependent methyltransferase</fullName>
    </submittedName>
</protein>
<organism evidence="3 4">
    <name type="scientific">Hydrococcus rivularis NIES-593</name>
    <dbReference type="NCBI Taxonomy" id="1921803"/>
    <lineage>
        <taxon>Bacteria</taxon>
        <taxon>Bacillati</taxon>
        <taxon>Cyanobacteriota</taxon>
        <taxon>Cyanophyceae</taxon>
        <taxon>Pleurocapsales</taxon>
        <taxon>Hydrococcaceae</taxon>
        <taxon>Hydrococcus</taxon>
    </lineage>
</organism>
<keyword evidence="1" id="KW-0812">Transmembrane</keyword>
<dbReference type="GO" id="GO:0032259">
    <property type="term" value="P:methylation"/>
    <property type="evidence" value="ECO:0007669"/>
    <property type="project" value="UniProtKB-KW"/>
</dbReference>
<dbReference type="RefSeq" id="WP_073601495.1">
    <property type="nucleotide sequence ID" value="NZ_MRCB01000042.1"/>
</dbReference>
<proteinExistence type="predicted"/>
<reference evidence="3 4" key="1">
    <citation type="submission" date="2016-11" db="EMBL/GenBank/DDBJ databases">
        <title>Draft Genome Sequences of Nine Cyanobacterial Strains from Diverse Habitats.</title>
        <authorList>
            <person name="Zhu T."/>
            <person name="Hou S."/>
            <person name="Lu X."/>
            <person name="Hess W.R."/>
        </authorList>
    </citation>
    <scope>NUCLEOTIDE SEQUENCE [LARGE SCALE GENOMIC DNA]</scope>
    <source>
        <strain evidence="3 4">NIES-593</strain>
    </source>
</reference>
<dbReference type="EMBL" id="MRCB01000042">
    <property type="protein sequence ID" value="OKH19167.1"/>
    <property type="molecule type" value="Genomic_DNA"/>
</dbReference>
<evidence type="ECO:0000313" key="4">
    <source>
        <dbReference type="Proteomes" id="UP000186868"/>
    </source>
</evidence>
<sequence>MKSPKILISSIAIALLILLLGLLNFIYTPAIVTSNNPSAYYQQRAFHSRDGIGKFYLGREIAKVMGHQEMLWLERPSRELQEQPKKVIEALNLKPTDVVADIGAGTGYFSFRIASLVPQGKVYAVDIQPEMLDVINFLKTENRVINIETVLGSVSTPNLSPNSIDLALMVDAYHEFEYPREMMEGIVKALKRDGRVVLVEYRRENPLIPIKALHKMTQNQVKKEMNAVGLSWKETQEFLPQQHILIFQKN</sequence>
<feature type="transmembrane region" description="Helical" evidence="1">
    <location>
        <begin position="7"/>
        <end position="27"/>
    </location>
</feature>
<evidence type="ECO:0000259" key="2">
    <source>
        <dbReference type="Pfam" id="PF13847"/>
    </source>
</evidence>
<dbReference type="PANTHER" id="PTHR43591:SF24">
    <property type="entry name" value="2-METHOXY-6-POLYPRENYL-1,4-BENZOQUINOL METHYLASE, MITOCHONDRIAL"/>
    <property type="match status" value="1"/>
</dbReference>
<dbReference type="Gene3D" id="3.40.50.150">
    <property type="entry name" value="Vaccinia Virus protein VP39"/>
    <property type="match status" value="1"/>
</dbReference>
<comment type="caution">
    <text evidence="3">The sequence shown here is derived from an EMBL/GenBank/DDBJ whole genome shotgun (WGS) entry which is preliminary data.</text>
</comment>
<name>A0A1U7H896_9CYAN</name>
<dbReference type="STRING" id="1921803.NIES593_21240"/>
<dbReference type="InterPro" id="IPR029063">
    <property type="entry name" value="SAM-dependent_MTases_sf"/>
</dbReference>
<dbReference type="AlphaFoldDB" id="A0A1U7H896"/>
<dbReference type="GO" id="GO:0008168">
    <property type="term" value="F:methyltransferase activity"/>
    <property type="evidence" value="ECO:0007669"/>
    <property type="project" value="UniProtKB-KW"/>
</dbReference>
<dbReference type="InterPro" id="IPR025714">
    <property type="entry name" value="Methyltranfer_dom"/>
</dbReference>
<dbReference type="CDD" id="cd02440">
    <property type="entry name" value="AdoMet_MTases"/>
    <property type="match status" value="1"/>
</dbReference>
<accession>A0A1U7H896</accession>
<keyword evidence="3" id="KW-0808">Transferase</keyword>
<dbReference type="SUPFAM" id="SSF53335">
    <property type="entry name" value="S-adenosyl-L-methionine-dependent methyltransferases"/>
    <property type="match status" value="1"/>
</dbReference>
<evidence type="ECO:0000313" key="3">
    <source>
        <dbReference type="EMBL" id="OKH19167.1"/>
    </source>
</evidence>
<evidence type="ECO:0000256" key="1">
    <source>
        <dbReference type="SAM" id="Phobius"/>
    </source>
</evidence>
<dbReference type="OrthoDB" id="9784101at2"/>
<dbReference type="Pfam" id="PF13847">
    <property type="entry name" value="Methyltransf_31"/>
    <property type="match status" value="1"/>
</dbReference>
<keyword evidence="3" id="KW-0489">Methyltransferase</keyword>
<feature type="domain" description="Methyltransferase" evidence="2">
    <location>
        <begin position="96"/>
        <end position="224"/>
    </location>
</feature>